<gene>
    <name evidence="3" type="ORF">Ga0074812_12188</name>
</gene>
<evidence type="ECO:0000313" key="4">
    <source>
        <dbReference type="Proteomes" id="UP000198802"/>
    </source>
</evidence>
<feature type="transmembrane region" description="Helical" evidence="2">
    <location>
        <begin position="136"/>
        <end position="156"/>
    </location>
</feature>
<feature type="compositionally biased region" description="Pro residues" evidence="1">
    <location>
        <begin position="33"/>
        <end position="46"/>
    </location>
</feature>
<feature type="transmembrane region" description="Helical" evidence="2">
    <location>
        <begin position="244"/>
        <end position="263"/>
    </location>
</feature>
<dbReference type="EMBL" id="FAOZ01000021">
    <property type="protein sequence ID" value="CUU58712.1"/>
    <property type="molecule type" value="Genomic_DNA"/>
</dbReference>
<accession>A0A0S4QV47</accession>
<feature type="compositionally biased region" description="Polar residues" evidence="1">
    <location>
        <begin position="1"/>
        <end position="11"/>
    </location>
</feature>
<feature type="transmembrane region" description="Helical" evidence="2">
    <location>
        <begin position="110"/>
        <end position="130"/>
    </location>
</feature>
<reference evidence="4" key="1">
    <citation type="submission" date="2015-11" db="EMBL/GenBank/DDBJ databases">
        <authorList>
            <person name="Varghese N."/>
        </authorList>
    </citation>
    <scope>NUCLEOTIDE SEQUENCE [LARGE SCALE GENOMIC DNA]</scope>
    <source>
        <strain evidence="4">DSM 45899</strain>
    </source>
</reference>
<organism evidence="3 4">
    <name type="scientific">Parafrankia irregularis</name>
    <dbReference type="NCBI Taxonomy" id="795642"/>
    <lineage>
        <taxon>Bacteria</taxon>
        <taxon>Bacillati</taxon>
        <taxon>Actinomycetota</taxon>
        <taxon>Actinomycetes</taxon>
        <taxon>Frankiales</taxon>
        <taxon>Frankiaceae</taxon>
        <taxon>Parafrankia</taxon>
    </lineage>
</organism>
<keyword evidence="2" id="KW-1133">Transmembrane helix</keyword>
<dbReference type="AlphaFoldDB" id="A0A0S4QV47"/>
<dbReference type="Proteomes" id="UP000198802">
    <property type="component" value="Unassembled WGS sequence"/>
</dbReference>
<sequence length="268" mass="28750">MAELRSSNPAFTRTGFGQGRPPAPPEGSWQPGGWPPAPGQPGYPPPAPVRERLTYDDVIMHTLGVFAVMLVLAGLGWYVAPDSSGLAIGAFVAALALSFVISMRERVSPPLVVVFAGLEGLAVGIVSRYYETAFSGIVLQALLGTALVFVVMLVAYRSRRLRATPRMARIVTGTLLAVVLLGLVDLGIRLFTGSHLPVINDPSPLGILFSIVVLAVASLQFILDFDCIERAVASGAPREEAWRAAFGLLVGFVWVYLELLRLLSKLRQ</sequence>
<feature type="transmembrane region" description="Helical" evidence="2">
    <location>
        <begin position="168"/>
        <end position="191"/>
    </location>
</feature>
<dbReference type="PIRSF" id="PIRSF009160">
    <property type="entry name" value="UCP009160"/>
    <property type="match status" value="1"/>
</dbReference>
<keyword evidence="4" id="KW-1185">Reference proteome</keyword>
<evidence type="ECO:0000256" key="1">
    <source>
        <dbReference type="SAM" id="MobiDB-lite"/>
    </source>
</evidence>
<feature type="transmembrane region" description="Helical" evidence="2">
    <location>
        <begin position="86"/>
        <end position="103"/>
    </location>
</feature>
<dbReference type="InterPro" id="IPR010539">
    <property type="entry name" value="BaxI_1-like"/>
</dbReference>
<dbReference type="Pfam" id="PF12811">
    <property type="entry name" value="BaxI_1"/>
    <property type="match status" value="1"/>
</dbReference>
<proteinExistence type="predicted"/>
<evidence type="ECO:0000256" key="2">
    <source>
        <dbReference type="SAM" id="Phobius"/>
    </source>
</evidence>
<dbReference type="SUPFAM" id="SSF82866">
    <property type="entry name" value="Multidrug efflux transporter AcrB transmembrane domain"/>
    <property type="match status" value="1"/>
</dbReference>
<protein>
    <submittedName>
        <fullName evidence="3">Uncharacterized membrane protein, YccA/Bax inhibitor family</fullName>
    </submittedName>
</protein>
<dbReference type="PANTHER" id="PTHR41282">
    <property type="entry name" value="CONSERVED TRANSMEMBRANE PROTEIN-RELATED"/>
    <property type="match status" value="1"/>
</dbReference>
<name>A0A0S4QV47_9ACTN</name>
<dbReference type="PANTHER" id="PTHR41282:SF1">
    <property type="entry name" value="CONSERVED TRANSMEMBRANE PROTEIN-RELATED"/>
    <property type="match status" value="1"/>
</dbReference>
<dbReference type="RefSeq" id="WP_091282235.1">
    <property type="nucleotide sequence ID" value="NZ_FAOZ01000021.1"/>
</dbReference>
<evidence type="ECO:0000313" key="3">
    <source>
        <dbReference type="EMBL" id="CUU58712.1"/>
    </source>
</evidence>
<feature type="region of interest" description="Disordered" evidence="1">
    <location>
        <begin position="1"/>
        <end position="46"/>
    </location>
</feature>
<feature type="transmembrane region" description="Helical" evidence="2">
    <location>
        <begin position="58"/>
        <end position="80"/>
    </location>
</feature>
<feature type="transmembrane region" description="Helical" evidence="2">
    <location>
        <begin position="203"/>
        <end position="223"/>
    </location>
</feature>
<keyword evidence="2" id="KW-0812">Transmembrane</keyword>
<keyword evidence="2" id="KW-0472">Membrane</keyword>